<organism evidence="2 3">
    <name type="scientific">Sanghuangporus baumii</name>
    <name type="common">Phellinus baumii</name>
    <dbReference type="NCBI Taxonomy" id="108892"/>
    <lineage>
        <taxon>Eukaryota</taxon>
        <taxon>Fungi</taxon>
        <taxon>Dikarya</taxon>
        <taxon>Basidiomycota</taxon>
        <taxon>Agaricomycotina</taxon>
        <taxon>Agaricomycetes</taxon>
        <taxon>Hymenochaetales</taxon>
        <taxon>Hymenochaetaceae</taxon>
        <taxon>Sanghuangporus</taxon>
    </lineage>
</organism>
<reference evidence="2" key="1">
    <citation type="submission" date="2016-06" db="EMBL/GenBank/DDBJ databases">
        <title>Draft Genome sequence of the fungus Inonotus baumii.</title>
        <authorList>
            <person name="Zhu H."/>
            <person name="Lin W."/>
        </authorList>
    </citation>
    <scope>NUCLEOTIDE SEQUENCE</scope>
    <source>
        <strain evidence="2">821</strain>
    </source>
</reference>
<feature type="compositionally biased region" description="Polar residues" evidence="1">
    <location>
        <begin position="42"/>
        <end position="55"/>
    </location>
</feature>
<evidence type="ECO:0000313" key="3">
    <source>
        <dbReference type="Proteomes" id="UP000757232"/>
    </source>
</evidence>
<protein>
    <submittedName>
        <fullName evidence="2">Uncharacterized protein</fullName>
    </submittedName>
</protein>
<sequence length="193" mass="21460">MSSNLIGNGRVAPRLATASRGKGNSKPSMLKRLKKLVRKSQAETPRQQPEASTSSMEHRRRVEALKSCGLLKQSVKYGAPYRDEEEDAKTIMSPATEKLWEEDTEDKKDLIILHDKVDHLMADELLSGKGAILSTVDEKLMPVYSASTVESDSSTLTPGHPPIRMRRIGSLTEEIDQIEDEESRRLAQAAFLS</sequence>
<dbReference type="EMBL" id="LNZH02000151">
    <property type="protein sequence ID" value="OCB89661.1"/>
    <property type="molecule type" value="Genomic_DNA"/>
</dbReference>
<gene>
    <name evidence="2" type="ORF">A7U60_g3138</name>
</gene>
<accession>A0A9Q5I171</accession>
<dbReference type="OrthoDB" id="10650847at2759"/>
<evidence type="ECO:0000256" key="1">
    <source>
        <dbReference type="SAM" id="MobiDB-lite"/>
    </source>
</evidence>
<keyword evidence="3" id="KW-1185">Reference proteome</keyword>
<feature type="region of interest" description="Disordered" evidence="1">
    <location>
        <begin position="1"/>
        <end position="64"/>
    </location>
</feature>
<name>A0A9Q5I171_SANBA</name>
<comment type="caution">
    <text evidence="2">The sequence shown here is derived from an EMBL/GenBank/DDBJ whole genome shotgun (WGS) entry which is preliminary data.</text>
</comment>
<dbReference type="AlphaFoldDB" id="A0A9Q5I171"/>
<dbReference type="Proteomes" id="UP000757232">
    <property type="component" value="Unassembled WGS sequence"/>
</dbReference>
<feature type="compositionally biased region" description="Basic residues" evidence="1">
    <location>
        <begin position="29"/>
        <end position="38"/>
    </location>
</feature>
<proteinExistence type="predicted"/>
<evidence type="ECO:0000313" key="2">
    <source>
        <dbReference type="EMBL" id="OCB89661.1"/>
    </source>
</evidence>